<dbReference type="AlphaFoldDB" id="A0A5C3EQL1"/>
<reference evidence="2 3" key="1">
    <citation type="submission" date="2018-03" db="EMBL/GenBank/DDBJ databases">
        <authorList>
            <person name="Guldener U."/>
        </authorList>
    </citation>
    <scope>NUCLEOTIDE SEQUENCE [LARGE SCALE GENOMIC DNA]</scope>
    <source>
        <strain evidence="2 3">NBRC100155</strain>
    </source>
</reference>
<evidence type="ECO:0000313" key="3">
    <source>
        <dbReference type="Proteomes" id="UP000324022"/>
    </source>
</evidence>
<dbReference type="OrthoDB" id="2556291at2759"/>
<protein>
    <submittedName>
        <fullName evidence="2">Uncharacterized protein</fullName>
    </submittedName>
</protein>
<feature type="region of interest" description="Disordered" evidence="1">
    <location>
        <begin position="52"/>
        <end position="86"/>
    </location>
</feature>
<evidence type="ECO:0000313" key="2">
    <source>
        <dbReference type="EMBL" id="SPO32808.1"/>
    </source>
</evidence>
<keyword evidence="3" id="KW-1185">Reference proteome</keyword>
<proteinExistence type="predicted"/>
<name>A0A5C3EQL1_9BASI</name>
<evidence type="ECO:0000256" key="1">
    <source>
        <dbReference type="SAM" id="MobiDB-lite"/>
    </source>
</evidence>
<gene>
    <name evidence="2" type="ORF">UTRI_05682_B</name>
</gene>
<feature type="compositionally biased region" description="Polar residues" evidence="1">
    <location>
        <begin position="59"/>
        <end position="84"/>
    </location>
</feature>
<sequence>MLLTTPRRPSILVRSWLATSARAGSSRIALQSHHRTFYSDLYENEGHLFDLHRDEGRPTVNSSPFGSNSRPSTQQSHRFSTSHRSAYEVERQMQRVVRIIIEAVTKYCVTYPLLSNTGFT</sequence>
<dbReference type="EMBL" id="OOIN01000048">
    <property type="protein sequence ID" value="SPO32808.1"/>
    <property type="molecule type" value="Genomic_DNA"/>
</dbReference>
<dbReference type="Proteomes" id="UP000324022">
    <property type="component" value="Unassembled WGS sequence"/>
</dbReference>
<accession>A0A5C3EQL1</accession>
<organism evidence="2 3">
    <name type="scientific">Ustilago trichophora</name>
    <dbReference type="NCBI Taxonomy" id="86804"/>
    <lineage>
        <taxon>Eukaryota</taxon>
        <taxon>Fungi</taxon>
        <taxon>Dikarya</taxon>
        <taxon>Basidiomycota</taxon>
        <taxon>Ustilaginomycotina</taxon>
        <taxon>Ustilaginomycetes</taxon>
        <taxon>Ustilaginales</taxon>
        <taxon>Ustilaginaceae</taxon>
        <taxon>Ustilago</taxon>
    </lineage>
</organism>